<evidence type="ECO:0000256" key="4">
    <source>
        <dbReference type="ARBA" id="ARBA00022679"/>
    </source>
</evidence>
<feature type="signal peptide" evidence="10">
    <location>
        <begin position="1"/>
        <end position="23"/>
    </location>
</feature>
<evidence type="ECO:0000256" key="3">
    <source>
        <dbReference type="ARBA" id="ARBA00022553"/>
    </source>
</evidence>
<evidence type="ECO:0000256" key="2">
    <source>
        <dbReference type="ARBA" id="ARBA00012438"/>
    </source>
</evidence>
<keyword evidence="9" id="KW-0812">Transmembrane</keyword>
<evidence type="ECO:0000256" key="6">
    <source>
        <dbReference type="ARBA" id="ARBA00022777"/>
    </source>
</evidence>
<dbReference type="InterPro" id="IPR003594">
    <property type="entry name" value="HATPase_dom"/>
</dbReference>
<dbReference type="SMART" id="SM00387">
    <property type="entry name" value="HATPase_c"/>
    <property type="match status" value="1"/>
</dbReference>
<dbReference type="SUPFAM" id="SSF55874">
    <property type="entry name" value="ATPase domain of HSP90 chaperone/DNA topoisomerase II/histidine kinase"/>
    <property type="match status" value="1"/>
</dbReference>
<evidence type="ECO:0000256" key="8">
    <source>
        <dbReference type="ARBA" id="ARBA00023012"/>
    </source>
</evidence>
<dbReference type="InterPro" id="IPR050482">
    <property type="entry name" value="Sensor_HK_TwoCompSys"/>
</dbReference>
<evidence type="ECO:0000256" key="7">
    <source>
        <dbReference type="ARBA" id="ARBA00022840"/>
    </source>
</evidence>
<dbReference type="InterPro" id="IPR011712">
    <property type="entry name" value="Sig_transdc_His_kin_sub3_dim/P"/>
</dbReference>
<keyword evidence="8" id="KW-0902">Two-component regulatory system</keyword>
<dbReference type="GO" id="GO:0016301">
    <property type="term" value="F:kinase activity"/>
    <property type="evidence" value="ECO:0007669"/>
    <property type="project" value="UniProtKB-KW"/>
</dbReference>
<evidence type="ECO:0000256" key="10">
    <source>
        <dbReference type="SAM" id="SignalP"/>
    </source>
</evidence>
<keyword evidence="9" id="KW-1133">Transmembrane helix</keyword>
<dbReference type="InterPro" id="IPR005467">
    <property type="entry name" value="His_kinase_dom"/>
</dbReference>
<keyword evidence="10" id="KW-0732">Signal</keyword>
<dbReference type="RefSeq" id="WP_322607342.1">
    <property type="nucleotide sequence ID" value="NZ_JARVCO010000002.1"/>
</dbReference>
<dbReference type="Gene3D" id="1.20.5.1930">
    <property type="match status" value="1"/>
</dbReference>
<dbReference type="PANTHER" id="PTHR24421">
    <property type="entry name" value="NITRATE/NITRITE SENSOR PROTEIN NARX-RELATED"/>
    <property type="match status" value="1"/>
</dbReference>
<evidence type="ECO:0000256" key="9">
    <source>
        <dbReference type="SAM" id="Phobius"/>
    </source>
</evidence>
<dbReference type="EC" id="2.7.13.3" evidence="2"/>
<evidence type="ECO:0000259" key="11">
    <source>
        <dbReference type="PROSITE" id="PS50109"/>
    </source>
</evidence>
<dbReference type="Proteomes" id="UP001290861">
    <property type="component" value="Unassembled WGS sequence"/>
</dbReference>
<accession>A0ABU5MTX3</accession>
<keyword evidence="13" id="KW-1185">Reference proteome</keyword>
<keyword evidence="3" id="KW-0597">Phosphoprotein</keyword>
<name>A0ABU5MTX3_9BACT</name>
<dbReference type="Pfam" id="PF07730">
    <property type="entry name" value="HisKA_3"/>
    <property type="match status" value="1"/>
</dbReference>
<gene>
    <name evidence="12" type="ORF">P9H32_02800</name>
</gene>
<evidence type="ECO:0000256" key="1">
    <source>
        <dbReference type="ARBA" id="ARBA00000085"/>
    </source>
</evidence>
<feature type="chain" id="PRO_5046630040" description="histidine kinase" evidence="10">
    <location>
        <begin position="24"/>
        <end position="737"/>
    </location>
</feature>
<keyword evidence="7" id="KW-0067">ATP-binding</keyword>
<proteinExistence type="predicted"/>
<keyword evidence="5" id="KW-0547">Nucleotide-binding</keyword>
<protein>
    <recommendedName>
        <fullName evidence="2">histidine kinase</fullName>
        <ecNumber evidence="2">2.7.13.3</ecNumber>
    </recommendedName>
</protein>
<evidence type="ECO:0000256" key="5">
    <source>
        <dbReference type="ARBA" id="ARBA00022741"/>
    </source>
</evidence>
<sequence>MRRLFTVFKLILLMLSGIGTVDAQQVYTNLTSLRALPLEKASQKLPVRVEAQVMWIHATGNGLFLHDGKRGIYAQKPGAAGALSRFVPGDIVRVEGKTNEGFFSTSIFVDRIERLGNKPLPEARPFYTFELYSTQIDCDWVWLAGRIISKSVQMDGSSGRSLTLELMVNSVPVHVQMPWTEEVEKQVDELMFSRVKFNAVAGTQFNMNRQVVGRTFFVNTPDQFELIDNFKPGEGIAILPIHELMRAGDAHHRLPKGTKGMVTYVSDSHLYLRGEKACIKVMTRGRAEVAAGDCIEVEGVVLPNPISPDFAAREIRLVERTGRLPEPIPLTLNDELRARWDNFPEASLNYELVKLDAELVDITESFGLTTGHREKILLCRQGSYLFEAKIPHYAELSEDLKPGAIIRLQGICNLTRSEERSWRLYVDWFWLQLRWASDVAVLSPAPWWTPGRLLWMLGAGSGLTMLILVWVAALRRTVRKQTGVIADQVERETISDERQRIARELHDNLEQGLAGMAIQLRGAQRVLELNREKRLSSIRTLLKRVGTEQKGIREHLKQEAEEVISDSDRNRHAIEVVQGMLAHCSQESRSSIMDLRGGILERLDFISALKETLEPLARGGGATFELKVTGEVRKLNQAAERNLLLIVKEAVANATEHAGPETVTVELDYRNDSLIIRIMDDGAGFEPACASKAGHFGLLGMQERVNQLKGMLEIESRPGEGTCVKIHISSTMEWEPA</sequence>
<keyword evidence="6 12" id="KW-0418">Kinase</keyword>
<evidence type="ECO:0000313" key="12">
    <source>
        <dbReference type="EMBL" id="MDZ8117541.1"/>
    </source>
</evidence>
<organism evidence="12 13">
    <name type="scientific">Pontiella agarivorans</name>
    <dbReference type="NCBI Taxonomy" id="3038953"/>
    <lineage>
        <taxon>Bacteria</taxon>
        <taxon>Pseudomonadati</taxon>
        <taxon>Kiritimatiellota</taxon>
        <taxon>Kiritimatiellia</taxon>
        <taxon>Kiritimatiellales</taxon>
        <taxon>Pontiellaceae</taxon>
        <taxon>Pontiella</taxon>
    </lineage>
</organism>
<keyword evidence="9" id="KW-0472">Membrane</keyword>
<evidence type="ECO:0000313" key="13">
    <source>
        <dbReference type="Proteomes" id="UP001290861"/>
    </source>
</evidence>
<dbReference type="PROSITE" id="PS50109">
    <property type="entry name" value="HIS_KIN"/>
    <property type="match status" value="1"/>
</dbReference>
<dbReference type="InterPro" id="IPR036890">
    <property type="entry name" value="HATPase_C_sf"/>
</dbReference>
<keyword evidence="4" id="KW-0808">Transferase</keyword>
<dbReference type="CDD" id="cd16917">
    <property type="entry name" value="HATPase_UhpB-NarQ-NarX-like"/>
    <property type="match status" value="1"/>
</dbReference>
<reference evidence="12 13" key="1">
    <citation type="journal article" date="2024" name="Appl. Environ. Microbiol.">
        <title>Pontiella agarivorans sp. nov., a novel marine anaerobic bacterium capable of degrading macroalgal polysaccharides and fixing nitrogen.</title>
        <authorList>
            <person name="Liu N."/>
            <person name="Kivenson V."/>
            <person name="Peng X."/>
            <person name="Cui Z."/>
            <person name="Lankiewicz T.S."/>
            <person name="Gosselin K.M."/>
            <person name="English C.J."/>
            <person name="Blair E.M."/>
            <person name="O'Malley M.A."/>
            <person name="Valentine D.L."/>
        </authorList>
    </citation>
    <scope>NUCLEOTIDE SEQUENCE [LARGE SCALE GENOMIC DNA]</scope>
    <source>
        <strain evidence="12 13">NLcol2</strain>
    </source>
</reference>
<comment type="caution">
    <text evidence="12">The sequence shown here is derived from an EMBL/GenBank/DDBJ whole genome shotgun (WGS) entry which is preliminary data.</text>
</comment>
<dbReference type="Pfam" id="PF02518">
    <property type="entry name" value="HATPase_c"/>
    <property type="match status" value="1"/>
</dbReference>
<dbReference type="Gene3D" id="3.30.565.10">
    <property type="entry name" value="Histidine kinase-like ATPase, C-terminal domain"/>
    <property type="match status" value="1"/>
</dbReference>
<feature type="domain" description="Histidine kinase" evidence="11">
    <location>
        <begin position="643"/>
        <end position="732"/>
    </location>
</feature>
<comment type="catalytic activity">
    <reaction evidence="1">
        <text>ATP + protein L-histidine = ADP + protein N-phospho-L-histidine.</text>
        <dbReference type="EC" id="2.7.13.3"/>
    </reaction>
</comment>
<dbReference type="PANTHER" id="PTHR24421:SF10">
    <property type="entry name" value="NITRATE_NITRITE SENSOR PROTEIN NARQ"/>
    <property type="match status" value="1"/>
</dbReference>
<feature type="transmembrane region" description="Helical" evidence="9">
    <location>
        <begin position="453"/>
        <end position="473"/>
    </location>
</feature>
<dbReference type="EMBL" id="JARVCO010000002">
    <property type="protein sequence ID" value="MDZ8117541.1"/>
    <property type="molecule type" value="Genomic_DNA"/>
</dbReference>